<dbReference type="InterPro" id="IPR014774">
    <property type="entry name" value="KaiC-like_dom"/>
</dbReference>
<feature type="short sequence motif" description="RadA KNRFG motif" evidence="11">
    <location>
        <begin position="248"/>
        <end position="252"/>
    </location>
</feature>
<dbReference type="eggNOG" id="COG1066">
    <property type="taxonomic scope" value="Bacteria"/>
</dbReference>
<evidence type="ECO:0000256" key="11">
    <source>
        <dbReference type="HAMAP-Rule" id="MF_01498"/>
    </source>
</evidence>
<reference evidence="15 16" key="1">
    <citation type="submission" date="2009-06" db="EMBL/GenBank/DDBJ databases">
        <title>Complete sequence of Thermotogales bacterium TBF 19.5.1.</title>
        <authorList>
            <consortium name="US DOE Joint Genome Institute"/>
            <person name="Lucas S."/>
            <person name="Copeland A."/>
            <person name="Lapidus A."/>
            <person name="Glavina del Rio T."/>
            <person name="Tice H."/>
            <person name="Bruce D."/>
            <person name="Goodwin L."/>
            <person name="Pitluck S."/>
            <person name="Chertkov O."/>
            <person name="Brettin T."/>
            <person name="Detter J.C."/>
            <person name="Han C."/>
            <person name="Schmutz J."/>
            <person name="Larimer F."/>
            <person name="Land M."/>
            <person name="Hauser L."/>
            <person name="Kyrpides N."/>
            <person name="Ovchinnikova G."/>
            <person name="Noll K."/>
        </authorList>
    </citation>
    <scope>NUCLEOTIDE SEQUENCE [LARGE SCALE GENOMIC DNA]</scope>
    <source>
        <strain evidence="16">ATCC BAA-1733 / DSM 21960 / TBF 19.5.1</strain>
    </source>
</reference>
<feature type="binding site" evidence="11">
    <location>
        <begin position="93"/>
        <end position="100"/>
    </location>
    <ligand>
        <name>ATP</name>
        <dbReference type="ChEBI" id="CHEBI:30616"/>
    </ligand>
</feature>
<dbReference type="GO" id="GO:0140664">
    <property type="term" value="F:ATP-dependent DNA damage sensor activity"/>
    <property type="evidence" value="ECO:0007669"/>
    <property type="project" value="InterPro"/>
</dbReference>
<evidence type="ECO:0000313" key="15">
    <source>
        <dbReference type="EMBL" id="ACR80720.1"/>
    </source>
</evidence>
<name>C5CHP4_KOSOT</name>
<feature type="domain" description="RecA family profile 1" evidence="14">
    <location>
        <begin position="64"/>
        <end position="212"/>
    </location>
</feature>
<evidence type="ECO:0000256" key="1">
    <source>
        <dbReference type="ARBA" id="ARBA00022723"/>
    </source>
</evidence>
<dbReference type="GO" id="GO:0003684">
    <property type="term" value="F:damaged DNA binding"/>
    <property type="evidence" value="ECO:0007669"/>
    <property type="project" value="InterPro"/>
</dbReference>
<accession>C5CHP4</accession>
<evidence type="ECO:0000256" key="5">
    <source>
        <dbReference type="ARBA" id="ARBA00022801"/>
    </source>
</evidence>
<keyword evidence="8 11" id="KW-0346">Stress response</keyword>
<dbReference type="GO" id="GO:0005524">
    <property type="term" value="F:ATP binding"/>
    <property type="evidence" value="ECO:0007669"/>
    <property type="project" value="UniProtKB-UniRule"/>
</dbReference>
<keyword evidence="10 11" id="KW-0234">DNA repair</keyword>
<feature type="region of interest" description="Lon-protease-like" evidence="11">
    <location>
        <begin position="346"/>
        <end position="442"/>
    </location>
</feature>
<evidence type="ECO:0000256" key="9">
    <source>
        <dbReference type="ARBA" id="ARBA00023125"/>
    </source>
</evidence>
<evidence type="ECO:0000256" key="8">
    <source>
        <dbReference type="ARBA" id="ARBA00023016"/>
    </source>
</evidence>
<dbReference type="GO" id="GO:0005829">
    <property type="term" value="C:cytosol"/>
    <property type="evidence" value="ECO:0007669"/>
    <property type="project" value="TreeGrafter"/>
</dbReference>
<dbReference type="PRINTS" id="PR01874">
    <property type="entry name" value="DNAREPAIRADA"/>
</dbReference>
<dbReference type="HAMAP" id="MF_01498">
    <property type="entry name" value="RadA_bact"/>
    <property type="match status" value="1"/>
</dbReference>
<dbReference type="InterPro" id="IPR027417">
    <property type="entry name" value="P-loop_NTPase"/>
</dbReference>
<keyword evidence="4 13" id="KW-0863">Zinc-finger</keyword>
<gene>
    <name evidence="11" type="primary">radA</name>
    <name evidence="15" type="ordered locus">Kole_2042</name>
</gene>
<dbReference type="PANTHER" id="PTHR32472:SF10">
    <property type="entry name" value="DNA REPAIR PROTEIN RADA-LIKE PROTEIN"/>
    <property type="match status" value="1"/>
</dbReference>
<sequence>MSRKKRRIYVCDACGYESPAWFGRCPSCGTWNSAISMSVDNHAIIETSKEVANIRSLSDIKVEDSHRLFTGLNEFDRALGGGVVPGSVVLVSGEPGIGKSTLMLQVAERMVSYGKVLYISGEESQRQIKLRARRLKLGKTENIEVSATTELDFLEKLDLKDYSLLIFDSLQTLRLSNVASLPGSFVQVRECANFVVSKAKESNVAAVIVGHVTKGGQIAGPKLVEHIVDTVLYFDTNKSGYRFLRTVKNRFGPSDEIAVFEMTSDGLAEVPDISDLFVKDFIVAPGNVITAVSEGSKTFLVEVQSLVSKPIYGTPRRLATGVPIDRVLLVAAVLSKRANIPLDNLDLYINIAGGIQVDDPGTDLAIALSLLSSFTNKAVPQGMAAFGEIGLDGTVRNVTGSSKRIDRLKESGFSEVLSPNGNIRIQNIADLVRFVGGMSDGS</sequence>
<comment type="similarity">
    <text evidence="11 13">Belongs to the RecA family. RadA subfamily.</text>
</comment>
<dbReference type="AlphaFoldDB" id="C5CHP4"/>
<dbReference type="PROSITE" id="PS50162">
    <property type="entry name" value="RECA_2"/>
    <property type="match status" value="1"/>
</dbReference>
<dbReference type="InterPro" id="IPR004504">
    <property type="entry name" value="DNA_repair_RadA"/>
</dbReference>
<dbReference type="OrthoDB" id="9803906at2"/>
<evidence type="ECO:0000256" key="12">
    <source>
        <dbReference type="NCBIfam" id="TIGR00416"/>
    </source>
</evidence>
<dbReference type="PANTHER" id="PTHR32472">
    <property type="entry name" value="DNA REPAIR PROTEIN RADA"/>
    <property type="match status" value="1"/>
</dbReference>
<comment type="function">
    <text evidence="11">Plays a role in repairing double-strand DNA breaks, probably involving stabilizing or processing branched DNA or blocked replication forks.</text>
</comment>
<dbReference type="Gene3D" id="3.30.230.10">
    <property type="match status" value="1"/>
</dbReference>
<protein>
    <recommendedName>
        <fullName evidence="11 12">DNA repair protein RadA</fullName>
    </recommendedName>
</protein>
<evidence type="ECO:0000259" key="14">
    <source>
        <dbReference type="PROSITE" id="PS50162"/>
    </source>
</evidence>
<evidence type="ECO:0000256" key="13">
    <source>
        <dbReference type="RuleBase" id="RU003555"/>
    </source>
</evidence>
<keyword evidence="6 13" id="KW-0862">Zinc</keyword>
<keyword evidence="1 11" id="KW-0479">Metal-binding</keyword>
<dbReference type="Pfam" id="PF13541">
    <property type="entry name" value="ChlI"/>
    <property type="match status" value="1"/>
</dbReference>
<comment type="function">
    <text evidence="13">DNA-dependent ATPase involved in processing of recombination intermediates, plays a role in repairing DNA breaks. Stimulates the branch migration of RecA-mediated strand transfer reactions, allowing the 3' invading strand to extend heteroduplex DNA faster. Binds ssDNA in the presence of ADP but not other nucleotides, has ATPase activity that is stimulated by ssDNA and various branched DNA structures, but inhibited by SSB. Does not have RecA's homology-searching function.</text>
</comment>
<dbReference type="RefSeq" id="WP_015869361.1">
    <property type="nucleotide sequence ID" value="NC_012785.1"/>
</dbReference>
<keyword evidence="9 11" id="KW-0238">DNA-binding</keyword>
<dbReference type="Pfam" id="PF06745">
    <property type="entry name" value="ATPase"/>
    <property type="match status" value="1"/>
</dbReference>
<dbReference type="GO" id="GO:0000725">
    <property type="term" value="P:recombinational repair"/>
    <property type="evidence" value="ECO:0007669"/>
    <property type="project" value="UniProtKB-UniRule"/>
</dbReference>
<evidence type="ECO:0000256" key="4">
    <source>
        <dbReference type="ARBA" id="ARBA00022771"/>
    </source>
</evidence>
<evidence type="ECO:0000313" key="16">
    <source>
        <dbReference type="Proteomes" id="UP000002382"/>
    </source>
</evidence>
<dbReference type="InterPro" id="IPR020568">
    <property type="entry name" value="Ribosomal_Su5_D2-typ_SF"/>
</dbReference>
<evidence type="ECO:0000256" key="10">
    <source>
        <dbReference type="ARBA" id="ARBA00023204"/>
    </source>
</evidence>
<dbReference type="Pfam" id="PF18073">
    <property type="entry name" value="Zn_ribbon_LapB"/>
    <property type="match status" value="1"/>
</dbReference>
<keyword evidence="3 11" id="KW-0227">DNA damage</keyword>
<dbReference type="InterPro" id="IPR041166">
    <property type="entry name" value="Rubredoxin_2"/>
</dbReference>
<evidence type="ECO:0000256" key="6">
    <source>
        <dbReference type="ARBA" id="ARBA00022833"/>
    </source>
</evidence>
<evidence type="ECO:0000256" key="7">
    <source>
        <dbReference type="ARBA" id="ARBA00022840"/>
    </source>
</evidence>
<dbReference type="SUPFAM" id="SSF52540">
    <property type="entry name" value="P-loop containing nucleoside triphosphate hydrolases"/>
    <property type="match status" value="1"/>
</dbReference>
<dbReference type="HOGENOM" id="CLU_018264_0_1_0"/>
<organism evidence="15 16">
    <name type="scientific">Kosmotoga olearia (strain ATCC BAA-1733 / DSM 21960 / TBF 19.5.1)</name>
    <dbReference type="NCBI Taxonomy" id="521045"/>
    <lineage>
        <taxon>Bacteria</taxon>
        <taxon>Thermotogati</taxon>
        <taxon>Thermotogota</taxon>
        <taxon>Thermotogae</taxon>
        <taxon>Kosmotogales</taxon>
        <taxon>Kosmotogaceae</taxon>
        <taxon>Kosmotoga</taxon>
    </lineage>
</organism>
<dbReference type="SMART" id="SM00382">
    <property type="entry name" value="AAA"/>
    <property type="match status" value="1"/>
</dbReference>
<evidence type="ECO:0000256" key="3">
    <source>
        <dbReference type="ARBA" id="ARBA00022763"/>
    </source>
</evidence>
<dbReference type="Gene3D" id="3.40.50.300">
    <property type="entry name" value="P-loop containing nucleotide triphosphate hydrolases"/>
    <property type="match status" value="1"/>
</dbReference>
<keyword evidence="2 11" id="KW-0547">Nucleotide-binding</keyword>
<dbReference type="SUPFAM" id="SSF54211">
    <property type="entry name" value="Ribosomal protein S5 domain 2-like"/>
    <property type="match status" value="1"/>
</dbReference>
<dbReference type="GO" id="GO:0008270">
    <property type="term" value="F:zinc ion binding"/>
    <property type="evidence" value="ECO:0007669"/>
    <property type="project" value="UniProtKB-KW"/>
</dbReference>
<proteinExistence type="inferred from homology"/>
<evidence type="ECO:0000256" key="2">
    <source>
        <dbReference type="ARBA" id="ARBA00022741"/>
    </source>
</evidence>
<dbReference type="InterPro" id="IPR014721">
    <property type="entry name" value="Ribsml_uS5_D2-typ_fold_subgr"/>
</dbReference>
<comment type="domain">
    <text evidence="11">The middle region has homology to RecA with ATPase motifs including the RadA KNRFG motif, while the C-terminus is homologous to Lon protease.</text>
</comment>
<dbReference type="STRING" id="521045.Kole_2042"/>
<keyword evidence="16" id="KW-1185">Reference proteome</keyword>
<keyword evidence="7 11" id="KW-0067">ATP-binding</keyword>
<dbReference type="GO" id="GO:0016787">
    <property type="term" value="F:hydrolase activity"/>
    <property type="evidence" value="ECO:0007669"/>
    <property type="project" value="UniProtKB-KW"/>
</dbReference>
<dbReference type="InterPro" id="IPR003593">
    <property type="entry name" value="AAA+_ATPase"/>
</dbReference>
<dbReference type="KEGG" id="kol:Kole_2042"/>
<dbReference type="NCBIfam" id="TIGR00416">
    <property type="entry name" value="sms"/>
    <property type="match status" value="1"/>
</dbReference>
<dbReference type="Proteomes" id="UP000002382">
    <property type="component" value="Chromosome"/>
</dbReference>
<dbReference type="EMBL" id="CP001634">
    <property type="protein sequence ID" value="ACR80720.1"/>
    <property type="molecule type" value="Genomic_DNA"/>
</dbReference>
<keyword evidence="5" id="KW-0378">Hydrolase</keyword>
<reference evidence="15 16" key="2">
    <citation type="journal article" date="2011" name="J. Bacteriol.">
        <title>Genome Sequence of Kosmotoga olearia Strain TBF 19.5.1, a Thermophilic Bacterium with a Wide Growth Temperature Range, Isolated from the Troll B Oil Platform in the North Sea.</title>
        <authorList>
            <person name="Swithers K.S."/>
            <person name="Dipippo J.L."/>
            <person name="Bruce D.C."/>
            <person name="Detter C."/>
            <person name="Tapia R."/>
            <person name="Han S."/>
            <person name="Goodwin L.A."/>
            <person name="Han J."/>
            <person name="Woyke T."/>
            <person name="Pitluck S."/>
            <person name="Pennacchio L."/>
            <person name="Nolan M."/>
            <person name="Mikhailova N."/>
            <person name="Land M.L."/>
            <person name="Nesbo C.L."/>
            <person name="Gogarten J.P."/>
            <person name="Noll K.M."/>
        </authorList>
    </citation>
    <scope>NUCLEOTIDE SEQUENCE [LARGE SCALE GENOMIC DNA]</scope>
    <source>
        <strain evidence="16">ATCC BAA-1733 / DSM 21960 / TBF 19.5.1</strain>
    </source>
</reference>
<dbReference type="InterPro" id="IPR020588">
    <property type="entry name" value="RecA_ATP-bd"/>
</dbReference>